<organism evidence="2 3">
    <name type="scientific">Saccharomonospora marina XMU15</name>
    <dbReference type="NCBI Taxonomy" id="882083"/>
    <lineage>
        <taxon>Bacteria</taxon>
        <taxon>Bacillati</taxon>
        <taxon>Actinomycetota</taxon>
        <taxon>Actinomycetes</taxon>
        <taxon>Pseudonocardiales</taxon>
        <taxon>Pseudonocardiaceae</taxon>
        <taxon>Saccharomonospora</taxon>
    </lineage>
</organism>
<accession>H5X6B6</accession>
<dbReference type="HOGENOM" id="CLU_3383636_0_0_11"/>
<feature type="region of interest" description="Disordered" evidence="1">
    <location>
        <begin position="1"/>
        <end position="33"/>
    </location>
</feature>
<name>H5X6B6_9PSEU</name>
<gene>
    <name evidence="2" type="ORF">SacmaDRAFT_0705</name>
</gene>
<sequence>MSDTRQLTPVKAARVRVSRKTDRVRVSRETQEN</sequence>
<evidence type="ECO:0000313" key="2">
    <source>
        <dbReference type="EMBL" id="EHR49001.1"/>
    </source>
</evidence>
<evidence type="ECO:0000313" key="3">
    <source>
        <dbReference type="Proteomes" id="UP000004926"/>
    </source>
</evidence>
<protein>
    <submittedName>
        <fullName evidence="2">Uncharacterized protein</fullName>
    </submittedName>
</protein>
<feature type="compositionally biased region" description="Basic and acidic residues" evidence="1">
    <location>
        <begin position="19"/>
        <end position="33"/>
    </location>
</feature>
<dbReference type="STRING" id="882083.SacmaDRAFT_0705"/>
<dbReference type="AlphaFoldDB" id="H5X6B6"/>
<evidence type="ECO:0000256" key="1">
    <source>
        <dbReference type="SAM" id="MobiDB-lite"/>
    </source>
</evidence>
<proteinExistence type="predicted"/>
<keyword evidence="3" id="KW-1185">Reference proteome</keyword>
<reference evidence="2 3" key="1">
    <citation type="journal article" date="2012" name="Stand. Genomic Sci.">
        <title>Genome sequence of the ocean sediment bacterium Saccharomonospora marina type strain (XMU15(T)).</title>
        <authorList>
            <person name="Klenk H.P."/>
            <person name="Lu M."/>
            <person name="Lucas S."/>
            <person name="Lapidus A."/>
            <person name="Copeland A."/>
            <person name="Pitluck S."/>
            <person name="Goodwin L.A."/>
            <person name="Han C."/>
            <person name="Tapia R."/>
            <person name="Brambilla E.M."/>
            <person name="Potter G."/>
            <person name="Land M."/>
            <person name="Ivanova N."/>
            <person name="Rohde M."/>
            <person name="Goker M."/>
            <person name="Detter J.C."/>
            <person name="Li W.J."/>
            <person name="Kyrpides N.C."/>
            <person name="Woyke T."/>
        </authorList>
    </citation>
    <scope>NUCLEOTIDE SEQUENCE [LARGE SCALE GENOMIC DNA]</scope>
    <source>
        <strain evidence="2 3">XMU15</strain>
    </source>
</reference>
<dbReference type="EMBL" id="CM001439">
    <property type="protein sequence ID" value="EHR49001.1"/>
    <property type="molecule type" value="Genomic_DNA"/>
</dbReference>
<dbReference type="Proteomes" id="UP000004926">
    <property type="component" value="Chromosome"/>
</dbReference>